<accession>A0A7G6E0K5</accession>
<protein>
    <submittedName>
        <fullName evidence="1">Uncharacterized protein</fullName>
    </submittedName>
</protein>
<dbReference type="AlphaFoldDB" id="A0A7G6E0K5"/>
<dbReference type="Proteomes" id="UP000515847">
    <property type="component" value="Chromosome"/>
</dbReference>
<evidence type="ECO:0000313" key="2">
    <source>
        <dbReference type="Proteomes" id="UP000515847"/>
    </source>
</evidence>
<evidence type="ECO:0000313" key="1">
    <source>
        <dbReference type="EMBL" id="QNB45609.1"/>
    </source>
</evidence>
<keyword evidence="2" id="KW-1185">Reference proteome</keyword>
<reference evidence="1 2" key="1">
    <citation type="journal article" date="2019" name="Front. Microbiol.">
        <title>Thermoanaerosceptrum fracticalcis gen. nov. sp. nov., a Novel Fumarate-Fermenting Microorganism From a Deep Fractured Carbonate Aquifer of the US Great Basin.</title>
        <authorList>
            <person name="Hamilton-Brehm S.D."/>
            <person name="Stewart L.E."/>
            <person name="Zavarin M."/>
            <person name="Caldwell M."/>
            <person name="Lawson P.A."/>
            <person name="Onstott T.C."/>
            <person name="Grzymski J."/>
            <person name="Neveux I."/>
            <person name="Lollar B.S."/>
            <person name="Russell C.E."/>
            <person name="Moser D.P."/>
        </authorList>
    </citation>
    <scope>NUCLEOTIDE SEQUENCE [LARGE SCALE GENOMIC DNA]</scope>
    <source>
        <strain evidence="1 2">DRI-13</strain>
    </source>
</reference>
<dbReference type="EMBL" id="CP045798">
    <property type="protein sequence ID" value="QNB45609.1"/>
    <property type="molecule type" value="Genomic_DNA"/>
</dbReference>
<dbReference type="RefSeq" id="WP_153802050.1">
    <property type="nucleotide sequence ID" value="NZ_CP045798.1"/>
</dbReference>
<name>A0A7G6E0K5_THEFR</name>
<sequence length="47" mass="5305">MLLEVATTAIEKLIEELRNAEPVKRDKFLKTALSLVEFSSETLKNKG</sequence>
<organism evidence="1 2">
    <name type="scientific">Thermanaerosceptrum fracticalcis</name>
    <dbReference type="NCBI Taxonomy" id="1712410"/>
    <lineage>
        <taxon>Bacteria</taxon>
        <taxon>Bacillati</taxon>
        <taxon>Bacillota</taxon>
        <taxon>Clostridia</taxon>
        <taxon>Eubacteriales</taxon>
        <taxon>Peptococcaceae</taxon>
        <taxon>Thermanaerosceptrum</taxon>
    </lineage>
</organism>
<proteinExistence type="predicted"/>
<dbReference type="KEGG" id="tfr:BR63_04315"/>
<gene>
    <name evidence="1" type="ORF">BR63_04315</name>
</gene>